<evidence type="ECO:0000313" key="1">
    <source>
        <dbReference type="EMBL" id="GMR61800.1"/>
    </source>
</evidence>
<evidence type="ECO:0008006" key="3">
    <source>
        <dbReference type="Google" id="ProtNLM"/>
    </source>
</evidence>
<proteinExistence type="predicted"/>
<evidence type="ECO:0000313" key="2">
    <source>
        <dbReference type="Proteomes" id="UP001328107"/>
    </source>
</evidence>
<organism evidence="1 2">
    <name type="scientific">Pristionchus mayeri</name>
    <dbReference type="NCBI Taxonomy" id="1317129"/>
    <lineage>
        <taxon>Eukaryota</taxon>
        <taxon>Metazoa</taxon>
        <taxon>Ecdysozoa</taxon>
        <taxon>Nematoda</taxon>
        <taxon>Chromadorea</taxon>
        <taxon>Rhabditida</taxon>
        <taxon>Rhabditina</taxon>
        <taxon>Diplogasteromorpha</taxon>
        <taxon>Diplogasteroidea</taxon>
        <taxon>Neodiplogasteridae</taxon>
        <taxon>Pristionchus</taxon>
    </lineage>
</organism>
<dbReference type="Proteomes" id="UP001328107">
    <property type="component" value="Unassembled WGS sequence"/>
</dbReference>
<gene>
    <name evidence="1" type="ORF">PMAYCL1PPCAC_31995</name>
</gene>
<comment type="caution">
    <text evidence="1">The sequence shown here is derived from an EMBL/GenBank/DDBJ whole genome shotgun (WGS) entry which is preliminary data.</text>
</comment>
<protein>
    <recommendedName>
        <fullName evidence="3">Apple domain-containing protein</fullName>
    </recommendedName>
</protein>
<accession>A0AAN5IF14</accession>
<dbReference type="EMBL" id="BTRK01000006">
    <property type="protein sequence ID" value="GMR61800.1"/>
    <property type="molecule type" value="Genomic_DNA"/>
</dbReference>
<keyword evidence="2" id="KW-1185">Reference proteome</keyword>
<reference evidence="2" key="1">
    <citation type="submission" date="2022-10" db="EMBL/GenBank/DDBJ databases">
        <title>Genome assembly of Pristionchus species.</title>
        <authorList>
            <person name="Yoshida K."/>
            <person name="Sommer R.J."/>
        </authorList>
    </citation>
    <scope>NUCLEOTIDE SEQUENCE [LARGE SCALE GENOMIC DNA]</scope>
    <source>
        <strain evidence="2">RS5460</strain>
    </source>
</reference>
<feature type="non-terminal residue" evidence="1">
    <location>
        <position position="1"/>
    </location>
</feature>
<dbReference type="AlphaFoldDB" id="A0AAN5IF14"/>
<sequence length="110" mass="11308">GSCYILTTESIRREVIDVVPQTTLAGCKLICNANTNCQATLLNDAGDACVLLGATSADPNLNSCPVPFSCHVKMDSGCSAIPQRPIGSDYTLGECSGPSDIVGDLATDGN</sequence>
<name>A0AAN5IF14_9BILA</name>